<dbReference type="PANTHER" id="PTHR12526:SF635">
    <property type="entry name" value="GLYCOSYL TRANSFERASE GROUP 1"/>
    <property type="match status" value="1"/>
</dbReference>
<organism evidence="5 6">
    <name type="scientific">Streptomyces alfalfae</name>
    <dbReference type="NCBI Taxonomy" id="1642299"/>
    <lineage>
        <taxon>Bacteria</taxon>
        <taxon>Bacillati</taxon>
        <taxon>Actinomycetota</taxon>
        <taxon>Actinomycetes</taxon>
        <taxon>Kitasatosporales</taxon>
        <taxon>Streptomycetaceae</taxon>
        <taxon>Streptomyces</taxon>
    </lineage>
</organism>
<dbReference type="SUPFAM" id="SSF53756">
    <property type="entry name" value="UDP-Glycosyltransferase/glycogen phosphorylase"/>
    <property type="match status" value="1"/>
</dbReference>
<protein>
    <recommendedName>
        <fullName evidence="1">D-inositol 3-phosphate glycosyltransferase</fullName>
    </recommendedName>
</protein>
<name>A0ABN4VTP0_9ACTN</name>
<sequence length="388" mass="40612">MGGDGVKALHIITGLGVGGAEQQLRLLLRHLPTECDVVTLTNAGAVARGIVADGARVTDLGMAGNRDVTVLPRLSGLIKAGGYDVVHTHLYRACLYGRVAARLAGVRAVVATEHSLGDSQMEGRPLTRGVRALYLAGERLGRMTVAVSPAVGQRLSSWGVPRQRIQVVPNGIDVERFRFDPAARVLVRKRFGLPESAFVVGGVGRLSPGKRFDVLLRAVAQLPPDVAVLLVGSGPEEPELRRLAQRLGLTDRVRFAGEAGHEEGTAADGVPDLPSLLAAMDALASPSPEEAFGLALVEGLASGLPVLYSSCPAVDGLPEGVTADATRCPSDPDAYAGALHGLRGGVRVPARRRAPAAAEHYSITRSAGQLMRVYTSVVSGPTLEVTPR</sequence>
<dbReference type="Pfam" id="PF13692">
    <property type="entry name" value="Glyco_trans_1_4"/>
    <property type="match status" value="1"/>
</dbReference>
<dbReference type="Proteomes" id="UP000187191">
    <property type="component" value="Chromosome"/>
</dbReference>
<accession>A0ABN4VTP0</accession>
<evidence type="ECO:0000256" key="3">
    <source>
        <dbReference type="ARBA" id="ARBA00022679"/>
    </source>
</evidence>
<evidence type="ECO:0000259" key="4">
    <source>
        <dbReference type="Pfam" id="PF13439"/>
    </source>
</evidence>
<keyword evidence="6" id="KW-1185">Reference proteome</keyword>
<keyword evidence="2" id="KW-0328">Glycosyltransferase</keyword>
<dbReference type="Pfam" id="PF13439">
    <property type="entry name" value="Glyco_transf_4"/>
    <property type="match status" value="1"/>
</dbReference>
<feature type="domain" description="Glycosyltransferase subfamily 4-like N-terminal" evidence="4">
    <location>
        <begin position="17"/>
        <end position="176"/>
    </location>
</feature>
<dbReference type="Gene3D" id="3.40.50.2000">
    <property type="entry name" value="Glycogen Phosphorylase B"/>
    <property type="match status" value="2"/>
</dbReference>
<evidence type="ECO:0000256" key="2">
    <source>
        <dbReference type="ARBA" id="ARBA00022676"/>
    </source>
</evidence>
<reference evidence="5 6" key="1">
    <citation type="submission" date="2016-05" db="EMBL/GenBank/DDBJ databases">
        <authorList>
            <person name="Gu J."/>
        </authorList>
    </citation>
    <scope>NUCLEOTIDE SEQUENCE [LARGE SCALE GENOMIC DNA]</scope>
    <source>
        <strain evidence="5 6">ACCC40021</strain>
    </source>
</reference>
<gene>
    <name evidence="5" type="ORF">A7J05_16985</name>
</gene>
<dbReference type="EMBL" id="CP015588">
    <property type="protein sequence ID" value="APY90898.1"/>
    <property type="molecule type" value="Genomic_DNA"/>
</dbReference>
<dbReference type="GO" id="GO:0016740">
    <property type="term" value="F:transferase activity"/>
    <property type="evidence" value="ECO:0007669"/>
    <property type="project" value="UniProtKB-KW"/>
</dbReference>
<evidence type="ECO:0000313" key="6">
    <source>
        <dbReference type="Proteomes" id="UP000187191"/>
    </source>
</evidence>
<evidence type="ECO:0000313" key="5">
    <source>
        <dbReference type="EMBL" id="APY90898.1"/>
    </source>
</evidence>
<keyword evidence="3 5" id="KW-0808">Transferase</keyword>
<evidence type="ECO:0000256" key="1">
    <source>
        <dbReference type="ARBA" id="ARBA00021292"/>
    </source>
</evidence>
<dbReference type="PANTHER" id="PTHR12526">
    <property type="entry name" value="GLYCOSYLTRANSFERASE"/>
    <property type="match status" value="1"/>
</dbReference>
<dbReference type="InterPro" id="IPR028098">
    <property type="entry name" value="Glyco_trans_4-like_N"/>
</dbReference>
<proteinExistence type="predicted"/>